<evidence type="ECO:0000313" key="3">
    <source>
        <dbReference type="Proteomes" id="UP000282741"/>
    </source>
</evidence>
<accession>A0AAN1VEP0</accession>
<dbReference type="Gene3D" id="3.40.50.1820">
    <property type="entry name" value="alpha/beta hydrolase"/>
    <property type="match status" value="1"/>
</dbReference>
<dbReference type="Pfam" id="PF12697">
    <property type="entry name" value="Abhydrolase_6"/>
    <property type="match status" value="1"/>
</dbReference>
<organism evidence="2 3">
    <name type="scientific">Bordetella hinzii</name>
    <dbReference type="NCBI Taxonomy" id="103855"/>
    <lineage>
        <taxon>Bacteria</taxon>
        <taxon>Pseudomonadati</taxon>
        <taxon>Pseudomonadota</taxon>
        <taxon>Betaproteobacteria</taxon>
        <taxon>Burkholderiales</taxon>
        <taxon>Alcaligenaceae</taxon>
        <taxon>Bordetella</taxon>
    </lineage>
</organism>
<dbReference type="InterPro" id="IPR050266">
    <property type="entry name" value="AB_hydrolase_sf"/>
</dbReference>
<dbReference type="InterPro" id="IPR029058">
    <property type="entry name" value="AB_hydrolase_fold"/>
</dbReference>
<dbReference type="PANTHER" id="PTHR43798">
    <property type="entry name" value="MONOACYLGLYCEROL LIPASE"/>
    <property type="match status" value="1"/>
</dbReference>
<reference evidence="3" key="1">
    <citation type="submission" date="2017-10" db="EMBL/GenBank/DDBJ databases">
        <title>Whole genome sequencing of various Bordetella species.</title>
        <authorList>
            <person name="Weigand M.R."/>
            <person name="Loparev V."/>
            <person name="Peng Y."/>
            <person name="Bowden K.E."/>
            <person name="Tondella M.L."/>
            <person name="Williams M.M."/>
        </authorList>
    </citation>
    <scope>NUCLEOTIDE SEQUENCE [LARGE SCALE GENOMIC DNA]</scope>
    <source>
        <strain evidence="3">H720</strain>
    </source>
</reference>
<sequence length="257" mass="27445">MEWDLPTDRDSGLPLVLLPGTLCDETLWSSTLARDAVLAARARPWPLAGRSVAQACEQLAARLPRRFALAGFSLGAIVALALACRMPDRVAGLCLIAGNGRGLPPGQAPARRETLRLAGELGLGDYVRAHLWPRYVARAALGDTPLREHIVAMAERAGLQRYADQIEIAIHRRDSLPALPGLRLPALVVGGAQDAINPPALQRELAEGIPGCQLLIVPDAGHFVPLETPDKLAAAMTGWLRRCDGARQDPSNAQDPA</sequence>
<dbReference type="InterPro" id="IPR000073">
    <property type="entry name" value="AB_hydrolase_1"/>
</dbReference>
<proteinExistence type="predicted"/>
<dbReference type="PRINTS" id="PR00111">
    <property type="entry name" value="ABHYDROLASE"/>
</dbReference>
<name>A0AAN1VEP0_9BORD</name>
<feature type="domain" description="AB hydrolase-1" evidence="1">
    <location>
        <begin position="15"/>
        <end position="235"/>
    </location>
</feature>
<protein>
    <submittedName>
        <fullName evidence="2">Alpha/beta hydrolase</fullName>
    </submittedName>
</protein>
<dbReference type="GO" id="GO:0016787">
    <property type="term" value="F:hydrolase activity"/>
    <property type="evidence" value="ECO:0007669"/>
    <property type="project" value="UniProtKB-KW"/>
</dbReference>
<dbReference type="SUPFAM" id="SSF53474">
    <property type="entry name" value="alpha/beta-Hydrolases"/>
    <property type="match status" value="1"/>
</dbReference>
<evidence type="ECO:0000313" key="2">
    <source>
        <dbReference type="EMBL" id="AZW16031.1"/>
    </source>
</evidence>
<gene>
    <name evidence="2" type="ORF">CS347_04150</name>
</gene>
<evidence type="ECO:0000259" key="1">
    <source>
        <dbReference type="Pfam" id="PF12697"/>
    </source>
</evidence>
<dbReference type="Proteomes" id="UP000282741">
    <property type="component" value="Chromosome"/>
</dbReference>
<dbReference type="EMBL" id="CP024172">
    <property type="protein sequence ID" value="AZW16031.1"/>
    <property type="molecule type" value="Genomic_DNA"/>
</dbReference>
<keyword evidence="2" id="KW-0378">Hydrolase</keyword>
<dbReference type="AlphaFoldDB" id="A0AAN1VEP0"/>